<organism evidence="1 2">
    <name type="scientific">Rhizophagus clarus</name>
    <dbReference type="NCBI Taxonomy" id="94130"/>
    <lineage>
        <taxon>Eukaryota</taxon>
        <taxon>Fungi</taxon>
        <taxon>Fungi incertae sedis</taxon>
        <taxon>Mucoromycota</taxon>
        <taxon>Glomeromycotina</taxon>
        <taxon>Glomeromycetes</taxon>
        <taxon>Glomerales</taxon>
        <taxon>Glomeraceae</taxon>
        <taxon>Rhizophagus</taxon>
    </lineage>
</organism>
<protein>
    <submittedName>
        <fullName evidence="1">Uncharacterized protein</fullName>
    </submittedName>
</protein>
<evidence type="ECO:0000313" key="2">
    <source>
        <dbReference type="Proteomes" id="UP000615446"/>
    </source>
</evidence>
<reference evidence="1" key="1">
    <citation type="submission" date="2019-10" db="EMBL/GenBank/DDBJ databases">
        <title>Conservation and host-specific expression of non-tandemly repeated heterogenous ribosome RNA gene in arbuscular mycorrhizal fungi.</title>
        <authorList>
            <person name="Maeda T."/>
            <person name="Kobayashi Y."/>
            <person name="Nakagawa T."/>
            <person name="Ezawa T."/>
            <person name="Yamaguchi K."/>
            <person name="Bino T."/>
            <person name="Nishimoto Y."/>
            <person name="Shigenobu S."/>
            <person name="Kawaguchi M."/>
        </authorList>
    </citation>
    <scope>NUCLEOTIDE SEQUENCE</scope>
    <source>
        <strain evidence="1">HR1</strain>
    </source>
</reference>
<dbReference type="AlphaFoldDB" id="A0A8H3M7S3"/>
<proteinExistence type="predicted"/>
<evidence type="ECO:0000313" key="1">
    <source>
        <dbReference type="EMBL" id="GES98038.1"/>
    </source>
</evidence>
<comment type="caution">
    <text evidence="1">The sequence shown here is derived from an EMBL/GenBank/DDBJ whole genome shotgun (WGS) entry which is preliminary data.</text>
</comment>
<sequence length="105" mass="12573">MKLPGESLRQFMVQTFLITLHNVIELKHNNIIHQYSIKFTLLTLCYQDTDFMCYRILSERGFMNQDFLIHLIMLILPSLITCDEDEKQFLKRLEISLIRIKYSDS</sequence>
<accession>A0A8H3M7S3</accession>
<name>A0A8H3M7S3_9GLOM</name>
<gene>
    <name evidence="1" type="ORF">RCL2_002459800</name>
</gene>
<dbReference type="Proteomes" id="UP000615446">
    <property type="component" value="Unassembled WGS sequence"/>
</dbReference>
<dbReference type="EMBL" id="BLAL01000262">
    <property type="protein sequence ID" value="GES98038.1"/>
    <property type="molecule type" value="Genomic_DNA"/>
</dbReference>